<proteinExistence type="predicted"/>
<evidence type="ECO:0000313" key="1">
    <source>
        <dbReference type="EMBL" id="MSS01034.1"/>
    </source>
</evidence>
<evidence type="ECO:0000313" key="2">
    <source>
        <dbReference type="Proteomes" id="UP000470082"/>
    </source>
</evidence>
<accession>A0A7X2N211</accession>
<protein>
    <submittedName>
        <fullName evidence="1">Uncharacterized protein</fullName>
    </submittedName>
</protein>
<comment type="caution">
    <text evidence="1">The sequence shown here is derived from an EMBL/GenBank/DDBJ whole genome shotgun (WGS) entry which is preliminary data.</text>
</comment>
<sequence>MKPGDSMLFKYYIDVVTMIEQDGTLIPMFVKWKEKLYKVDKVLQVCDKFSMAGGCGKCYQCLFGEQIRNLYWEKDRWFLETNVFCPEIS</sequence>
<gene>
    <name evidence="1" type="ORF">FYJ50_02685</name>
</gene>
<name>A0A7X2N211_9FIRM</name>
<keyword evidence="2" id="KW-1185">Reference proteome</keyword>
<reference evidence="1 2" key="1">
    <citation type="submission" date="2019-08" db="EMBL/GenBank/DDBJ databases">
        <title>In-depth cultivation of the pig gut microbiome towards novel bacterial diversity and tailored functional studies.</title>
        <authorList>
            <person name="Wylensek D."/>
            <person name="Hitch T.C.A."/>
            <person name="Clavel T."/>
        </authorList>
    </citation>
    <scope>NUCLEOTIDE SEQUENCE [LARGE SCALE GENOMIC DNA]</scope>
    <source>
        <strain evidence="1 2">LKV-178-WT-2G</strain>
    </source>
</reference>
<organism evidence="1 2">
    <name type="scientific">Floccifex porci</name>
    <dbReference type="NCBI Taxonomy" id="2606629"/>
    <lineage>
        <taxon>Bacteria</taxon>
        <taxon>Bacillati</taxon>
        <taxon>Bacillota</taxon>
        <taxon>Erysipelotrichia</taxon>
        <taxon>Erysipelotrichales</taxon>
        <taxon>Erysipelotrichaceae</taxon>
        <taxon>Floccifex</taxon>
    </lineage>
</organism>
<dbReference type="EMBL" id="VUMM01000003">
    <property type="protein sequence ID" value="MSS01034.1"/>
    <property type="molecule type" value="Genomic_DNA"/>
</dbReference>
<dbReference type="Proteomes" id="UP000470082">
    <property type="component" value="Unassembled WGS sequence"/>
</dbReference>
<dbReference type="RefSeq" id="WP_154459508.1">
    <property type="nucleotide sequence ID" value="NZ_JAQYTQ010000003.1"/>
</dbReference>
<dbReference type="AlphaFoldDB" id="A0A7X2N211"/>